<keyword evidence="6" id="KW-0106">Calcium</keyword>
<keyword evidence="7" id="KW-1015">Disulfide bond</keyword>
<dbReference type="AlphaFoldDB" id="A0A919DP04"/>
<dbReference type="Proteomes" id="UP000608024">
    <property type="component" value="Unassembled WGS sequence"/>
</dbReference>
<accession>A0A919DP04</accession>
<dbReference type="InterPro" id="IPR029058">
    <property type="entry name" value="AB_hydrolase_fold"/>
</dbReference>
<gene>
    <name evidence="9" type="ORF">GCM10018785_35600</name>
</gene>
<dbReference type="Gene3D" id="3.40.50.1820">
    <property type="entry name" value="alpha/beta hydrolase"/>
    <property type="match status" value="2"/>
</dbReference>
<evidence type="ECO:0000256" key="4">
    <source>
        <dbReference type="ARBA" id="ARBA00022729"/>
    </source>
</evidence>
<keyword evidence="4 8" id="KW-0732">Signal</keyword>
<feature type="signal peptide" evidence="8">
    <location>
        <begin position="1"/>
        <end position="25"/>
    </location>
</feature>
<keyword evidence="2" id="KW-0719">Serine esterase</keyword>
<name>A0A919DP04_9ACTN</name>
<evidence type="ECO:0000256" key="8">
    <source>
        <dbReference type="SAM" id="SignalP"/>
    </source>
</evidence>
<dbReference type="SUPFAM" id="SSF53474">
    <property type="entry name" value="alpha/beta-Hydrolases"/>
    <property type="match status" value="1"/>
</dbReference>
<evidence type="ECO:0000256" key="5">
    <source>
        <dbReference type="ARBA" id="ARBA00022801"/>
    </source>
</evidence>
<evidence type="ECO:0000256" key="6">
    <source>
        <dbReference type="ARBA" id="ARBA00022837"/>
    </source>
</evidence>
<sequence>MKKTIAATGLVCALAGGTLPPPAHATRVSPAHAIPVSPAHATRTPADCDSLRGLRLPASVIGLPTTGGEVTAARTVAPSGSGTSATGAYCRADAVIHPVDPRAPDITLRVALPQRWNEKSMMFGGGGYDGTIPDVTGNVPFGPTDRPRPLSRGYATYAGDSGHQAAPDFTPTPSLDGSFGVNDEAVRNFAGDALKKTHDAARHIIRTHYRAAPVHRYIAGGSSGGREALAVAQRWPTDFDGVISAYPAWNAAALNLFFGYEAQLLSRPGAFLNRTEQDLLYRGALTSCDGDDALRDGVISDEAGCRFDPRTLRCPDGGDTADTCLSDRQIHAVEALSSPLRWTYRLASGETGYPGFPFLSGADMTTPLLGMGARAPANPMPKDSGYGVQFWDQWVRYFVTRDPAHDPLAVDPRRPGAWRHRISRLSALQDVNDADLRRFAAAGGKLLLLHGTADELVSHRSTVEYFRRVQRRVGPHATAAFARLYLVPGANHVNVDAAFAASYDSLTALESWTEEGRAPARPVVTDAGPAGGARTRPLCAFPAWPKYRGHGDPAAARSFTCHNAPPRP</sequence>
<evidence type="ECO:0000256" key="7">
    <source>
        <dbReference type="ARBA" id="ARBA00023157"/>
    </source>
</evidence>
<evidence type="ECO:0000256" key="3">
    <source>
        <dbReference type="ARBA" id="ARBA00022723"/>
    </source>
</evidence>
<evidence type="ECO:0000313" key="9">
    <source>
        <dbReference type="EMBL" id="GHE63611.1"/>
    </source>
</evidence>
<keyword evidence="3" id="KW-0479">Metal-binding</keyword>
<comment type="similarity">
    <text evidence="1">Belongs to the tannase family.</text>
</comment>
<feature type="chain" id="PRO_5036941964" evidence="8">
    <location>
        <begin position="26"/>
        <end position="568"/>
    </location>
</feature>
<evidence type="ECO:0000313" key="10">
    <source>
        <dbReference type="Proteomes" id="UP000608024"/>
    </source>
</evidence>
<comment type="caution">
    <text evidence="9">The sequence shown here is derived from an EMBL/GenBank/DDBJ whole genome shotgun (WGS) entry which is preliminary data.</text>
</comment>
<dbReference type="PANTHER" id="PTHR33938:SF15">
    <property type="entry name" value="FERULOYL ESTERASE B-RELATED"/>
    <property type="match status" value="1"/>
</dbReference>
<keyword evidence="10" id="KW-1185">Reference proteome</keyword>
<organism evidence="9 10">
    <name type="scientific">Streptomyces longispororuber</name>
    <dbReference type="NCBI Taxonomy" id="68230"/>
    <lineage>
        <taxon>Bacteria</taxon>
        <taxon>Bacillati</taxon>
        <taxon>Actinomycetota</taxon>
        <taxon>Actinomycetes</taxon>
        <taxon>Kitasatosporales</taxon>
        <taxon>Streptomycetaceae</taxon>
        <taxon>Streptomyces</taxon>
    </lineage>
</organism>
<dbReference type="InterPro" id="IPR011118">
    <property type="entry name" value="Tannase/feruloyl_esterase"/>
</dbReference>
<keyword evidence="5" id="KW-0378">Hydrolase</keyword>
<evidence type="ECO:0000256" key="2">
    <source>
        <dbReference type="ARBA" id="ARBA00022487"/>
    </source>
</evidence>
<dbReference type="PANTHER" id="PTHR33938">
    <property type="entry name" value="FERULOYL ESTERASE B-RELATED"/>
    <property type="match status" value="1"/>
</dbReference>
<dbReference type="GO" id="GO:0052689">
    <property type="term" value="F:carboxylic ester hydrolase activity"/>
    <property type="evidence" value="ECO:0007669"/>
    <property type="project" value="UniProtKB-KW"/>
</dbReference>
<dbReference type="Pfam" id="PF07519">
    <property type="entry name" value="Tannase"/>
    <property type="match status" value="1"/>
</dbReference>
<reference evidence="9" key="1">
    <citation type="journal article" date="2014" name="Int. J. Syst. Evol. Microbiol.">
        <title>Complete genome sequence of Corynebacterium casei LMG S-19264T (=DSM 44701T), isolated from a smear-ripened cheese.</title>
        <authorList>
            <consortium name="US DOE Joint Genome Institute (JGI-PGF)"/>
            <person name="Walter F."/>
            <person name="Albersmeier A."/>
            <person name="Kalinowski J."/>
            <person name="Ruckert C."/>
        </authorList>
    </citation>
    <scope>NUCLEOTIDE SEQUENCE</scope>
    <source>
        <strain evidence="9">JCM 4784</strain>
    </source>
</reference>
<evidence type="ECO:0000256" key="1">
    <source>
        <dbReference type="ARBA" id="ARBA00006249"/>
    </source>
</evidence>
<reference evidence="9" key="2">
    <citation type="submission" date="2020-09" db="EMBL/GenBank/DDBJ databases">
        <authorList>
            <person name="Sun Q."/>
            <person name="Ohkuma M."/>
        </authorList>
    </citation>
    <scope>NUCLEOTIDE SEQUENCE</scope>
    <source>
        <strain evidence="9">JCM 4784</strain>
    </source>
</reference>
<dbReference type="EMBL" id="BNBT01000049">
    <property type="protein sequence ID" value="GHE63611.1"/>
    <property type="molecule type" value="Genomic_DNA"/>
</dbReference>
<dbReference type="RefSeq" id="WP_190136944.1">
    <property type="nucleotide sequence ID" value="NZ_BNBT01000049.1"/>
</dbReference>
<proteinExistence type="inferred from homology"/>
<protein>
    <submittedName>
        <fullName evidence="9">Feruloyl esterase</fullName>
    </submittedName>
</protein>
<dbReference type="GO" id="GO:0046872">
    <property type="term" value="F:metal ion binding"/>
    <property type="evidence" value="ECO:0007669"/>
    <property type="project" value="UniProtKB-KW"/>
</dbReference>